<dbReference type="CDD" id="cd00882">
    <property type="entry name" value="Ras_like_GTPase"/>
    <property type="match status" value="1"/>
</dbReference>
<evidence type="ECO:0000256" key="2">
    <source>
        <dbReference type="SAM" id="Coils"/>
    </source>
</evidence>
<dbReference type="Proteomes" id="UP000070720">
    <property type="component" value="Chromosome 2"/>
</dbReference>
<dbReference type="InParanoid" id="A0A098DDJ5"/>
<dbReference type="PANTHER" id="PTHR32046:SF11">
    <property type="entry name" value="IMMUNE-ASSOCIATED NUCLEOTIDE-BINDING PROTEIN 10-LIKE"/>
    <property type="match status" value="1"/>
</dbReference>
<dbReference type="Gene3D" id="3.40.50.300">
    <property type="entry name" value="P-loop containing nucleotide triphosphate hydrolases"/>
    <property type="match status" value="1"/>
</dbReference>
<dbReference type="EnsemblFungi" id="CEF76500">
    <property type="protein sequence ID" value="CEF76500"/>
    <property type="gene ID" value="FGRRES_17080_M"/>
</dbReference>
<keyword evidence="6" id="KW-1185">Reference proteome</keyword>
<protein>
    <submittedName>
        <fullName evidence="4">Chromosome 2, complete genome</fullName>
    </submittedName>
</protein>
<dbReference type="InterPro" id="IPR027417">
    <property type="entry name" value="P-loop_NTPase"/>
</dbReference>
<feature type="coiled-coil region" evidence="2">
    <location>
        <begin position="218"/>
        <end position="274"/>
    </location>
</feature>
<evidence type="ECO:0000259" key="3">
    <source>
        <dbReference type="Pfam" id="PF04548"/>
    </source>
</evidence>
<dbReference type="InterPro" id="IPR006703">
    <property type="entry name" value="G_AIG1"/>
</dbReference>
<dbReference type="InterPro" id="IPR036322">
    <property type="entry name" value="WD40_repeat_dom_sf"/>
</dbReference>
<accession>A0A098DDJ5</accession>
<dbReference type="InterPro" id="IPR015943">
    <property type="entry name" value="WD40/YVTN_repeat-like_dom_sf"/>
</dbReference>
<dbReference type="GO" id="GO:0005525">
    <property type="term" value="F:GTP binding"/>
    <property type="evidence" value="ECO:0007669"/>
    <property type="project" value="InterPro"/>
</dbReference>
<accession>A0A0E0RZ25</accession>
<evidence type="ECO:0000313" key="4">
    <source>
        <dbReference type="EMBL" id="CEF76500.1"/>
    </source>
</evidence>
<dbReference type="PANTHER" id="PTHR32046">
    <property type="entry name" value="G DOMAIN-CONTAINING PROTEIN"/>
    <property type="match status" value="1"/>
</dbReference>
<organism evidence="4 6">
    <name type="scientific">Gibberella zeae (strain ATCC MYA-4620 / CBS 123657 / FGSC 9075 / NRRL 31084 / PH-1)</name>
    <name type="common">Wheat head blight fungus</name>
    <name type="synonym">Fusarium graminearum</name>
    <dbReference type="NCBI Taxonomy" id="229533"/>
    <lineage>
        <taxon>Eukaryota</taxon>
        <taxon>Fungi</taxon>
        <taxon>Dikarya</taxon>
        <taxon>Ascomycota</taxon>
        <taxon>Pezizomycotina</taxon>
        <taxon>Sordariomycetes</taxon>
        <taxon>Hypocreomycetidae</taxon>
        <taxon>Hypocreales</taxon>
        <taxon>Nectriaceae</taxon>
        <taxon>Fusarium</taxon>
    </lineage>
</organism>
<gene>
    <name evidence="4" type="ORF">FGRAMPH1_01T09395</name>
</gene>
<dbReference type="Pfam" id="PF04548">
    <property type="entry name" value="AIG1"/>
    <property type="match status" value="1"/>
</dbReference>
<dbReference type="Gene3D" id="2.130.10.10">
    <property type="entry name" value="YVTN repeat-like/Quinoprotein amine dehydrogenase"/>
    <property type="match status" value="1"/>
</dbReference>
<proteinExistence type="predicted"/>
<reference evidence="5 6" key="2">
    <citation type="journal article" date="2010" name="Nature">
        <title>Comparative genomics reveals mobile pathogenicity chromosomes in Fusarium.</title>
        <authorList>
            <person name="Ma L.J."/>
            <person name="van der Does H.C."/>
            <person name="Borkovich K.A."/>
            <person name="Coleman J.J."/>
            <person name="Daboussi M.J."/>
            <person name="Di Pietro A."/>
            <person name="Dufresne M."/>
            <person name="Freitag M."/>
            <person name="Grabherr M."/>
            <person name="Henrissat B."/>
            <person name="Houterman P.M."/>
            <person name="Kang S."/>
            <person name="Shim W.B."/>
            <person name="Woloshuk C."/>
            <person name="Xie X."/>
            <person name="Xu J.R."/>
            <person name="Antoniw J."/>
            <person name="Baker S.E."/>
            <person name="Bluhm B.H."/>
            <person name="Breakspear A."/>
            <person name="Brown D.W."/>
            <person name="Butchko R.A."/>
            <person name="Chapman S."/>
            <person name="Coulson R."/>
            <person name="Coutinho P.M."/>
            <person name="Danchin E.G."/>
            <person name="Diener A."/>
            <person name="Gale L.R."/>
            <person name="Gardiner D.M."/>
            <person name="Goff S."/>
            <person name="Hammond-Kosack K.E."/>
            <person name="Hilburn K."/>
            <person name="Hua-Van A."/>
            <person name="Jonkers W."/>
            <person name="Kazan K."/>
            <person name="Kodira C.D."/>
            <person name="Koehrsen M."/>
            <person name="Kumar L."/>
            <person name="Lee Y.H."/>
            <person name="Li L."/>
            <person name="Manners J.M."/>
            <person name="Miranda-Saavedra D."/>
            <person name="Mukherjee M."/>
            <person name="Park G."/>
            <person name="Park J."/>
            <person name="Park S.Y."/>
            <person name="Proctor R.H."/>
            <person name="Regev A."/>
            <person name="Ruiz-Roldan M.C."/>
            <person name="Sain D."/>
            <person name="Sakthikumar S."/>
            <person name="Sykes S."/>
            <person name="Schwartz D.C."/>
            <person name="Turgeon B.G."/>
            <person name="Wapinski I."/>
            <person name="Yoder O."/>
            <person name="Young S."/>
            <person name="Zeng Q."/>
            <person name="Zhou S."/>
            <person name="Galagan J."/>
            <person name="Cuomo C.A."/>
            <person name="Kistler H.C."/>
            <person name="Rep M."/>
        </authorList>
    </citation>
    <scope>GENOME REANNOTATION</scope>
    <source>
        <strain evidence="6">ATCC MYA-4620 / CBS 123657 / FGSC 9075 / NRRL 31084 / PH-1</strain>
        <strain evidence="5">PH-1 / ATCC MYA-4620 / FGSC 9075 / NRRL 31084</strain>
    </source>
</reference>
<dbReference type="AlphaFoldDB" id="A0A098DDJ5"/>
<reference evidence="5" key="4">
    <citation type="submission" date="2017-01" db="UniProtKB">
        <authorList>
            <consortium name="EnsemblFungi"/>
        </authorList>
    </citation>
    <scope>IDENTIFICATION</scope>
    <source>
        <strain evidence="5">PH-1 / ATCC MYA-4620 / FGSC 9075 / NRRL 31084</strain>
    </source>
</reference>
<dbReference type="EMBL" id="HG970333">
    <property type="protein sequence ID" value="CEF76500.1"/>
    <property type="molecule type" value="Genomic_DNA"/>
</dbReference>
<evidence type="ECO:0000256" key="1">
    <source>
        <dbReference type="ARBA" id="ARBA00022741"/>
    </source>
</evidence>
<dbReference type="SUPFAM" id="SSF50978">
    <property type="entry name" value="WD40 repeat-like"/>
    <property type="match status" value="1"/>
</dbReference>
<dbReference type="SUPFAM" id="SSF52540">
    <property type="entry name" value="P-loop containing nucleoside triphosphate hydrolases"/>
    <property type="match status" value="1"/>
</dbReference>
<sequence>MAVMADCKPKDIYITLMGLTGAGKSSFINHCIKHEVVVGDGLQECTGTVEVFSFEYRPGVTIHLVDTPGFDDTNRQDSAVLRDISAWLSKSYTEKILLNGILYLHRISDPRMQGSGKLSISLLRKLCGKDAFKNVVLVTTMWELVEKDIGDRREKEPEETEEFWDSARNILSMFVPEEPEVQPEMVTLAIQKELADDNKTLDQTSAGQLLDGTWAKEKEALQRELEEVRDAVKSANEERDHMMAKLLQEQQDEMNAIVEKMREEQDKLRMLDEQIEVSRTLSKDLEDKARLQDEDREKRQVVTVHQKEKLEEQETTLLLLQKQLSETDLSTFQSRSRPYFSAPMERLFSLGPKEKRYGFTGITSYNGDTVDHLVRSDDDLHLVADCGNQIFRFTFSVSDDKFILEHQEDWSTLVDQSKRSPVKRIIALSSDSKYLITATVGSWYYTIWMSNTGTKKPITFLRSRDNGSLFEKSPNEITCIEFGTGGNFAVAFGGGRVCFYEIIDSAGSIEYCGQFESSGEVLSLACISGMRTLVGTDKGLFIGTSAGTVDRMGSQILEMDHECGFGPIDDTTGVYWRAGGQIQDCEVQGDQIIPTMTVRPAVSSNVTTDVLLACTMEIERLAVLAKDGCVGIVTFAVTVKQ</sequence>
<feature type="domain" description="AIG1-type G" evidence="3">
    <location>
        <begin position="14"/>
        <end position="147"/>
    </location>
</feature>
<keyword evidence="1" id="KW-0547">Nucleotide-binding</keyword>
<dbReference type="VEuPathDB" id="FungiDB:FGRAMPH1_01G09395"/>
<reference evidence="4 6" key="3">
    <citation type="journal article" date="2015" name="BMC Genomics">
        <title>The completed genome sequence of the pathogenic ascomycete fungus Fusarium graminearum.</title>
        <authorList>
            <person name="King R."/>
            <person name="Urban M."/>
            <person name="Hammond-Kosack M.C."/>
            <person name="Hassani-Pak K."/>
            <person name="Hammond-Kosack K.E."/>
        </authorList>
    </citation>
    <scope>NUCLEOTIDE SEQUENCE [LARGE SCALE GENOMIC DNA]</scope>
    <source>
        <strain evidence="6">ATCC MYA-4620 / CBS 123657 / FGSC 9075 / NRRL 31084 / PH-1</strain>
        <strain evidence="4">PH-1</strain>
    </source>
</reference>
<keyword evidence="2" id="KW-0175">Coiled coil</keyword>
<evidence type="ECO:0000313" key="5">
    <source>
        <dbReference type="EnsemblFungi" id="CEF76500"/>
    </source>
</evidence>
<reference evidence="5 6" key="1">
    <citation type="journal article" date="2007" name="Science">
        <title>The Fusarium graminearum genome reveals a link between localized polymorphism and pathogen specialization.</title>
        <authorList>
            <person name="Cuomo C.A."/>
            <person name="Gueldener U."/>
            <person name="Xu J.-R."/>
            <person name="Trail F."/>
            <person name="Turgeon B.G."/>
            <person name="Di Pietro A."/>
            <person name="Walton J.D."/>
            <person name="Ma L.-J."/>
            <person name="Baker S.E."/>
            <person name="Rep M."/>
            <person name="Adam G."/>
            <person name="Antoniw J."/>
            <person name="Baldwin T."/>
            <person name="Calvo S.E."/>
            <person name="Chang Y.-L."/>
            <person name="DeCaprio D."/>
            <person name="Gale L.R."/>
            <person name="Gnerre S."/>
            <person name="Goswami R.S."/>
            <person name="Hammond-Kosack K."/>
            <person name="Harris L.J."/>
            <person name="Hilburn K."/>
            <person name="Kennell J.C."/>
            <person name="Kroken S."/>
            <person name="Magnuson J.K."/>
            <person name="Mannhaupt G."/>
            <person name="Mauceli E.W."/>
            <person name="Mewes H.-W."/>
            <person name="Mitterbauer R."/>
            <person name="Muehlbauer G."/>
            <person name="Muensterkoetter M."/>
            <person name="Nelson D."/>
            <person name="O'Donnell K."/>
            <person name="Ouellet T."/>
            <person name="Qi W."/>
            <person name="Quesneville H."/>
            <person name="Roncero M.I.G."/>
            <person name="Seong K.-Y."/>
            <person name="Tetko I.V."/>
            <person name="Urban M."/>
            <person name="Waalwijk C."/>
            <person name="Ward T.J."/>
            <person name="Yao J."/>
            <person name="Birren B.W."/>
            <person name="Kistler H.C."/>
        </authorList>
    </citation>
    <scope>NUCLEOTIDE SEQUENCE [LARGE SCALE GENOMIC DNA]</scope>
    <source>
        <strain evidence="6">ATCC MYA-4620 / CBS 123657 / FGSC 9075 / NRRL 31084 / PH-1</strain>
        <strain evidence="5">PH-1 / ATCC MYA-4620 / FGSC 9075 / NRRL 31084</strain>
    </source>
</reference>
<name>A0A098DDJ5_GIBZE</name>
<evidence type="ECO:0000313" key="6">
    <source>
        <dbReference type="Proteomes" id="UP000070720"/>
    </source>
</evidence>